<evidence type="ECO:0000256" key="2">
    <source>
        <dbReference type="PROSITE-ProRule" id="PRU00192"/>
    </source>
</evidence>
<dbReference type="Pfam" id="PF26570">
    <property type="entry name" value="MYO15"/>
    <property type="match status" value="1"/>
</dbReference>
<dbReference type="PANTHER" id="PTHR22692:SF16">
    <property type="entry name" value="MYOSIN XVB"/>
    <property type="match status" value="1"/>
</dbReference>
<reference evidence="6" key="2">
    <citation type="submission" date="2025-09" db="UniProtKB">
        <authorList>
            <consortium name="Ensembl"/>
        </authorList>
    </citation>
    <scope>IDENTIFICATION</scope>
</reference>
<dbReference type="InterPro" id="IPR001452">
    <property type="entry name" value="SH3_domain"/>
</dbReference>
<dbReference type="OMA" id="THEIEEP"/>
<dbReference type="Ensembl" id="ENSOMET00000018571.1">
    <property type="protein sequence ID" value="ENSOMEP00000029266.1"/>
    <property type="gene ID" value="ENSOMEG00000012862.1"/>
</dbReference>
<evidence type="ECO:0000259" key="5">
    <source>
        <dbReference type="PROSITE" id="PS51016"/>
    </source>
</evidence>
<feature type="region of interest" description="Disordered" evidence="3">
    <location>
        <begin position="533"/>
        <end position="560"/>
    </location>
</feature>
<reference evidence="6" key="1">
    <citation type="submission" date="2025-08" db="UniProtKB">
        <authorList>
            <consortium name="Ensembl"/>
        </authorList>
    </citation>
    <scope>IDENTIFICATION</scope>
</reference>
<accession>A0A3B3DH99</accession>
<keyword evidence="1 2" id="KW-0728">SH3 domain</keyword>
<dbReference type="InterPro" id="IPR000857">
    <property type="entry name" value="MyTH4_dom"/>
</dbReference>
<dbReference type="PROSITE" id="PS51016">
    <property type="entry name" value="MYTH4"/>
    <property type="match status" value="2"/>
</dbReference>
<dbReference type="InterPro" id="IPR036028">
    <property type="entry name" value="SH3-like_dom_sf"/>
</dbReference>
<feature type="domain" description="MyTH4" evidence="5">
    <location>
        <begin position="731"/>
        <end position="884"/>
    </location>
</feature>
<evidence type="ECO:0000256" key="1">
    <source>
        <dbReference type="ARBA" id="ARBA00022443"/>
    </source>
</evidence>
<protein>
    <submittedName>
        <fullName evidence="6">Myosin XVB</fullName>
    </submittedName>
</protein>
<keyword evidence="7" id="KW-1185">Reference proteome</keyword>
<feature type="domain" description="SH3" evidence="4">
    <location>
        <begin position="691"/>
        <end position="751"/>
    </location>
</feature>
<dbReference type="STRING" id="30732.ENSOMEP00000029266"/>
<dbReference type="AlphaFoldDB" id="A0A3B3DH99"/>
<evidence type="ECO:0000313" key="7">
    <source>
        <dbReference type="Proteomes" id="UP000261560"/>
    </source>
</evidence>
<dbReference type="PROSITE" id="PS50002">
    <property type="entry name" value="SH3"/>
    <property type="match status" value="1"/>
</dbReference>
<name>A0A3B3DH99_ORYME</name>
<dbReference type="SMART" id="SM00139">
    <property type="entry name" value="MyTH4"/>
    <property type="match status" value="2"/>
</dbReference>
<dbReference type="Pfam" id="PF07653">
    <property type="entry name" value="SH3_2"/>
    <property type="match status" value="1"/>
</dbReference>
<sequence length="1057" mass="117783">MDVGMLDIPAELSARLHITEVAPPQVKANVKVTLPDDIDRYPFSRYADTWSQPQGYPLQRPLTPLDPEDARTALEIYKLILRFTGEPDLGDWQERVLGNYIVEKGQSRPALRDEILAQLAYHTWEQQEIQTSLRGWLLFASCLSAFTPSPTLDKALLYVSDQGPREYRPLCQHKLLTSLQLPAPTGRTYPPTQLEWSSNQKRGAMVLEVHTFNETLSAEVESWTTGEQLASWLLSYRGVMEAVGGWSVSLVSDEGWSDLAGSDFVMDLLAAEEADVVPSQGASSSINSDYDVDEFIPPAPAMQAPGLPPFEGNPWRGRQMDAYVDNLFDSVQDRGPSDLDRAAMLSRRMRGGGGIRPMQPGMYGAAAANVGMPGYGATPMMPTMPMMMPQAPAIPDPMQVAASQQALIQQQALLMAQQMTMQALSLSQQQTQEEREETTQTEPEPPARTEPTSSIRDIIKQFNSRPQPEPKPYEPVRYSAKPFLKKSDPKAEALAKLRNQAPLPPSPPPPPPPAADRVISNSMREKQRSLLDLFSAQPPPPSPPSSPPPAPEPIYQTIPDHPPMPAPTLVFYPRELFNSPYVLNLLCEQIMTDTFSDSCVRIDREERRKMKDLLNFNVGPPASSIPDDGMKKRIIIAARDNWENYFARLFPVALDSGDAQVLGVSHRGICLLKMVKASGINPKHLRLLKGYGSGHVVALKSFVTDDKSLLSFTKGDVIRLLPMEGLQGWQFGTVGGRSGLFPEELTQPSAAPDYHYRHLNLMLFMGDVPMKKNISQADCLSHILLLGKEKEMLRDEIFCQVIKQNTNNPTSSCTLGWRLLVLVTGFFPCSGTLHPYIMQHLHDISQDYEHPFKLAAVCQDNLDRSVRFGGRRNIPSHVEMDAILAGKTSRRITILFPGNVEFPAKIRSFSLVLDVMKDLCNQMGISQPEEMQEFSILAKRQQSDGLVRPLHAGEYLFDFLLDDGSISLSFRRIMWGTPLSFENDLFLDFHYQQSLSSLPLFGSNSFPVQKVSQRGCPSPCIVSVNHQGVTFLHPKSQQAKEFCHTLALIMDMTHSPA</sequence>
<feature type="compositionally biased region" description="Pro residues" evidence="3">
    <location>
        <begin position="537"/>
        <end position="552"/>
    </location>
</feature>
<feature type="domain" description="MyTH4" evidence="5">
    <location>
        <begin position="53"/>
        <end position="200"/>
    </location>
</feature>
<dbReference type="InterPro" id="IPR051567">
    <property type="entry name" value="Unconventional_Myosin_ATPase"/>
</dbReference>
<evidence type="ECO:0000256" key="3">
    <source>
        <dbReference type="SAM" id="MobiDB-lite"/>
    </source>
</evidence>
<dbReference type="SMART" id="SM00326">
    <property type="entry name" value="SH3"/>
    <property type="match status" value="1"/>
</dbReference>
<dbReference type="GO" id="GO:0005856">
    <property type="term" value="C:cytoskeleton"/>
    <property type="evidence" value="ECO:0007669"/>
    <property type="project" value="InterPro"/>
</dbReference>
<evidence type="ECO:0000313" key="6">
    <source>
        <dbReference type="Ensembl" id="ENSOMEP00000029266.1"/>
    </source>
</evidence>
<evidence type="ECO:0000259" key="4">
    <source>
        <dbReference type="PROSITE" id="PS50002"/>
    </source>
</evidence>
<dbReference type="InterPro" id="IPR059004">
    <property type="entry name" value="MYO15"/>
</dbReference>
<dbReference type="Proteomes" id="UP000261560">
    <property type="component" value="Unplaced"/>
</dbReference>
<dbReference type="PANTHER" id="PTHR22692">
    <property type="entry name" value="MYOSIN VII, XV"/>
    <property type="match status" value="1"/>
</dbReference>
<dbReference type="GeneTree" id="ENSGT00930000151032"/>
<dbReference type="InterPro" id="IPR038185">
    <property type="entry name" value="MyTH4_dom_sf"/>
</dbReference>
<organism evidence="6 7">
    <name type="scientific">Oryzias melastigma</name>
    <name type="common">Marine medaka</name>
    <dbReference type="NCBI Taxonomy" id="30732"/>
    <lineage>
        <taxon>Eukaryota</taxon>
        <taxon>Metazoa</taxon>
        <taxon>Chordata</taxon>
        <taxon>Craniata</taxon>
        <taxon>Vertebrata</taxon>
        <taxon>Euteleostomi</taxon>
        <taxon>Actinopterygii</taxon>
        <taxon>Neopterygii</taxon>
        <taxon>Teleostei</taxon>
        <taxon>Neoteleostei</taxon>
        <taxon>Acanthomorphata</taxon>
        <taxon>Ovalentaria</taxon>
        <taxon>Atherinomorphae</taxon>
        <taxon>Beloniformes</taxon>
        <taxon>Adrianichthyidae</taxon>
        <taxon>Oryziinae</taxon>
        <taxon>Oryzias</taxon>
    </lineage>
</organism>
<dbReference type="PaxDb" id="30732-ENSOMEP00000029266"/>
<dbReference type="Pfam" id="PF00784">
    <property type="entry name" value="MyTH4"/>
    <property type="match status" value="2"/>
</dbReference>
<proteinExistence type="predicted"/>
<dbReference type="Gene3D" id="1.25.40.530">
    <property type="entry name" value="MyTH4 domain"/>
    <property type="match status" value="2"/>
</dbReference>
<dbReference type="Gene3D" id="2.30.30.40">
    <property type="entry name" value="SH3 Domains"/>
    <property type="match status" value="1"/>
</dbReference>
<dbReference type="SUPFAM" id="SSF50044">
    <property type="entry name" value="SH3-domain"/>
    <property type="match status" value="1"/>
</dbReference>
<feature type="region of interest" description="Disordered" evidence="3">
    <location>
        <begin position="425"/>
        <end position="491"/>
    </location>
</feature>